<sequence length="74" mass="8054">KMDEDDLFGAFSATGEVNAAPAAPAETKDKMALLDERRREEARQQAASLLSSMMQGDCGDTIEPDKKRVINITP</sequence>
<gene>
    <name evidence="1" type="primary">Acey_s1392.g3861</name>
    <name evidence="1" type="ORF">Y032_1392g3861</name>
</gene>
<dbReference type="EMBL" id="JARK01000991">
    <property type="protein sequence ID" value="EYC34813.1"/>
    <property type="molecule type" value="Genomic_DNA"/>
</dbReference>
<reference evidence="2" key="1">
    <citation type="journal article" date="2015" name="Nat. Genet.">
        <title>The genome and transcriptome of the zoonotic hookworm Ancylostoma ceylanicum identify infection-specific gene families.</title>
        <authorList>
            <person name="Schwarz E.M."/>
            <person name="Hu Y."/>
            <person name="Antoshechkin I."/>
            <person name="Miller M.M."/>
            <person name="Sternberg P.W."/>
            <person name="Aroian R.V."/>
        </authorList>
    </citation>
    <scope>NUCLEOTIDE SEQUENCE</scope>
    <source>
        <strain evidence="2">HY135</strain>
    </source>
</reference>
<proteinExistence type="predicted"/>
<keyword evidence="2" id="KW-1185">Reference proteome</keyword>
<evidence type="ECO:0000313" key="2">
    <source>
        <dbReference type="Proteomes" id="UP000024635"/>
    </source>
</evidence>
<dbReference type="AlphaFoldDB" id="A0A016W724"/>
<dbReference type="Proteomes" id="UP000024635">
    <property type="component" value="Unassembled WGS sequence"/>
</dbReference>
<protein>
    <submittedName>
        <fullName evidence="1">Uncharacterized protein</fullName>
    </submittedName>
</protein>
<comment type="caution">
    <text evidence="1">The sequence shown here is derived from an EMBL/GenBank/DDBJ whole genome shotgun (WGS) entry which is preliminary data.</text>
</comment>
<name>A0A016W724_9BILA</name>
<accession>A0A016W724</accession>
<feature type="non-terminal residue" evidence="1">
    <location>
        <position position="1"/>
    </location>
</feature>
<evidence type="ECO:0000313" key="1">
    <source>
        <dbReference type="EMBL" id="EYC34813.1"/>
    </source>
</evidence>
<organism evidence="1 2">
    <name type="scientific">Ancylostoma ceylanicum</name>
    <dbReference type="NCBI Taxonomy" id="53326"/>
    <lineage>
        <taxon>Eukaryota</taxon>
        <taxon>Metazoa</taxon>
        <taxon>Ecdysozoa</taxon>
        <taxon>Nematoda</taxon>
        <taxon>Chromadorea</taxon>
        <taxon>Rhabditida</taxon>
        <taxon>Rhabditina</taxon>
        <taxon>Rhabditomorpha</taxon>
        <taxon>Strongyloidea</taxon>
        <taxon>Ancylostomatidae</taxon>
        <taxon>Ancylostomatinae</taxon>
        <taxon>Ancylostoma</taxon>
    </lineage>
</organism>